<evidence type="ECO:0000256" key="3">
    <source>
        <dbReference type="HAMAP-Rule" id="MF_01077"/>
    </source>
</evidence>
<dbReference type="SUPFAM" id="SSF75420">
    <property type="entry name" value="YhbC-like, N-terminal domain"/>
    <property type="match status" value="1"/>
</dbReference>
<protein>
    <recommendedName>
        <fullName evidence="3">Ribosome maturation factor RimP</fullName>
    </recommendedName>
</protein>
<dbReference type="Pfam" id="PF17384">
    <property type="entry name" value="DUF150_C"/>
    <property type="match status" value="1"/>
</dbReference>
<dbReference type="PANTHER" id="PTHR33867:SF1">
    <property type="entry name" value="RIBOSOME MATURATION FACTOR RIMP"/>
    <property type="match status" value="1"/>
</dbReference>
<feature type="domain" description="Ribosome maturation factor RimP C-terminal" evidence="5">
    <location>
        <begin position="86"/>
        <end position="156"/>
    </location>
</feature>
<keyword evidence="2 3" id="KW-0690">Ribosome biogenesis</keyword>
<keyword evidence="7" id="KW-1185">Reference proteome</keyword>
<dbReference type="Proteomes" id="UP001206788">
    <property type="component" value="Unassembled WGS sequence"/>
</dbReference>
<dbReference type="Pfam" id="PF02576">
    <property type="entry name" value="RimP_N"/>
    <property type="match status" value="1"/>
</dbReference>
<gene>
    <name evidence="3" type="primary">rimP</name>
    <name evidence="6" type="ORF">NY014_12445</name>
</gene>
<dbReference type="InterPro" id="IPR028998">
    <property type="entry name" value="RimP_C"/>
</dbReference>
<dbReference type="InterPro" id="IPR003728">
    <property type="entry name" value="Ribosome_maturation_RimP"/>
</dbReference>
<comment type="similarity">
    <text evidence="3">Belongs to the RimP family.</text>
</comment>
<dbReference type="InterPro" id="IPR028989">
    <property type="entry name" value="RimP_N"/>
</dbReference>
<accession>A0ABT2G7K2</accession>
<dbReference type="InterPro" id="IPR035956">
    <property type="entry name" value="RimP_N_sf"/>
</dbReference>
<comment type="caution">
    <text evidence="6">The sequence shown here is derived from an EMBL/GenBank/DDBJ whole genome shotgun (WGS) entry which is preliminary data.</text>
</comment>
<evidence type="ECO:0000313" key="7">
    <source>
        <dbReference type="Proteomes" id="UP001206788"/>
    </source>
</evidence>
<evidence type="ECO:0000313" key="6">
    <source>
        <dbReference type="EMBL" id="MCS5491248.1"/>
    </source>
</evidence>
<comment type="subcellular location">
    <subcellularLocation>
        <location evidence="3">Cytoplasm</location>
    </subcellularLocation>
</comment>
<proteinExistence type="inferred from homology"/>
<feature type="domain" description="Ribosome maturation factor RimP N-terminal" evidence="4">
    <location>
        <begin position="21"/>
        <end position="83"/>
    </location>
</feature>
<keyword evidence="1 3" id="KW-0963">Cytoplasm</keyword>
<dbReference type="Gene3D" id="3.30.300.70">
    <property type="entry name" value="RimP-like superfamily, N-terminal"/>
    <property type="match status" value="1"/>
</dbReference>
<comment type="function">
    <text evidence="3">Required for maturation of 30S ribosomal subunits.</text>
</comment>
<dbReference type="RefSeq" id="WP_259414916.1">
    <property type="nucleotide sequence ID" value="NZ_JANWGH010000003.1"/>
</dbReference>
<name>A0ABT2G7K2_9BACT</name>
<dbReference type="PANTHER" id="PTHR33867">
    <property type="entry name" value="RIBOSOME MATURATION FACTOR RIMP"/>
    <property type="match status" value="1"/>
</dbReference>
<evidence type="ECO:0000259" key="4">
    <source>
        <dbReference type="Pfam" id="PF02576"/>
    </source>
</evidence>
<dbReference type="HAMAP" id="MF_01077">
    <property type="entry name" value="RimP"/>
    <property type="match status" value="1"/>
</dbReference>
<reference evidence="6 7" key="1">
    <citation type="submission" date="2022-08" db="EMBL/GenBank/DDBJ databases">
        <title>Algoriphagus sp. CAU 1643 isolated from mud.</title>
        <authorList>
            <person name="Kim W."/>
        </authorList>
    </citation>
    <scope>NUCLEOTIDE SEQUENCE [LARGE SCALE GENOMIC DNA]</scope>
    <source>
        <strain evidence="6 7">CAU 1643</strain>
    </source>
</reference>
<evidence type="ECO:0000259" key="5">
    <source>
        <dbReference type="Pfam" id="PF17384"/>
    </source>
</evidence>
<organism evidence="6 7">
    <name type="scientific">Algoriphagus limi</name>
    <dbReference type="NCBI Taxonomy" id="2975273"/>
    <lineage>
        <taxon>Bacteria</taxon>
        <taxon>Pseudomonadati</taxon>
        <taxon>Bacteroidota</taxon>
        <taxon>Cytophagia</taxon>
        <taxon>Cytophagales</taxon>
        <taxon>Cyclobacteriaceae</taxon>
        <taxon>Algoriphagus</taxon>
    </lineage>
</organism>
<sequence length="157" mass="17638">MEDLKQKLIELVERNLPDEEHFMVDLQLTPKKDQLNLNILIDADQGLTIDSCAKVSRSVSEEIETLDLIDSAYRIEVSSPGVDFPLSSVRQYRKNVGRELKVLLADGKEQKGKLVEANDNGILLSVKVKEKGKKAVEVETPISYVEIKKSVVQVSFK</sequence>
<evidence type="ECO:0000256" key="1">
    <source>
        <dbReference type="ARBA" id="ARBA00022490"/>
    </source>
</evidence>
<evidence type="ECO:0000256" key="2">
    <source>
        <dbReference type="ARBA" id="ARBA00022517"/>
    </source>
</evidence>
<dbReference type="EMBL" id="JANWGH010000003">
    <property type="protein sequence ID" value="MCS5491248.1"/>
    <property type="molecule type" value="Genomic_DNA"/>
</dbReference>